<evidence type="ECO:0000313" key="2">
    <source>
        <dbReference type="EMBL" id="CAJ0610064.1"/>
    </source>
</evidence>
<feature type="region of interest" description="Disordered" evidence="1">
    <location>
        <begin position="466"/>
        <end position="915"/>
    </location>
</feature>
<feature type="compositionally biased region" description="Basic and acidic residues" evidence="1">
    <location>
        <begin position="1077"/>
        <end position="1114"/>
    </location>
</feature>
<feature type="compositionally biased region" description="Basic and acidic residues" evidence="1">
    <location>
        <begin position="284"/>
        <end position="319"/>
    </location>
</feature>
<proteinExistence type="predicted"/>
<name>A0AA36HHB2_CYLNA</name>
<feature type="compositionally biased region" description="Polar residues" evidence="1">
    <location>
        <begin position="764"/>
        <end position="775"/>
    </location>
</feature>
<sequence length="1148" mass="126150">MNGTTAYDDLQRNLHKWSLKEDQQLCEIMDKQKLGTFDAMNLIRLKVIATKVRVKKLNSLVDELNALIENISQTKFLQQNVGDDKRQEVVPSVKEAGSRESETLAAIRTAIEHGINEVGIAGKEINAISALPDLISGSLASETKILRETTPIQDDLWEEIESQSSRTQPVETKIPPEVTPPVRREVENHAVQNRRRSSEEAVKERQDLTVGQHAHRVDNMKRPSEREQEFKNNSLWDSDSDEPLREKKDHESIVRVESTSIVPEKRVRAVADADEGSSSVVKKPQIDRSSIHRDMQRDLEEIFQRRSKAKPETSGERSDSLAIPSSSDHLRPTTVRASTSPSDNAHEKSESLHTSRYSREDKDKTLSTSTEDKLERFMSGDGPMSKSKEPSKPSKEPVSIKAVTERKQTVESVSVKPAPVSSNPSQEIFRNFPSERILGARVAEKYKSIFDDEDDDDDLFDIKPKKEHVKVAAEPPKKAPKLPEWEPPRKAKTSLPESEPPKKAESSVPDSGPLREAQSSLPESEPPKKAESSVPDSGPLREAQSSLPDSEPTKKAESSVPDSEPLKKAQSSLPDSEPPKKAESNVPDIEPLKKAQSSLPEPEPPRNSQSSKSEPPKKAPSRLPESQFAKLLGEKLARGPVQPSDTKPVPVTSTEPLLTIDSSIQENVTEGSTATSARPFTPLASVTKNRTRGPNRRPPTNRMAATATTNAHGTDDVLEKTAEQHSGALSDNVENTHTLVTEREAAPSVEAREEAPLGPLGGTEQASVSTLSTAAGTPLDISNGGKDKASVFENVITRPPMWLDENTEETPTVSEVISNSKTIVHVTSKVNEKPQQESASTKQTSKISQDIGTSRSSQSHIDTKQHNPVKSFFDADSDDDNEDYPPVTKRQDEPSRSTELPKTTKLPDVKAASSVNKSVKPIIITAQSLFDDDDDSDLSIFQIPMRMPSKLADSQFSKLLGEKLARGPAQPHDGRSTASSTNASSRPSEFRMVSESDRKHREHASSSDFKPLETVTKSRTRGPNRKPRSSRRGVVAISSEGRVQVAEKKGSKENVPVPTQPASNAKTTFALSSCDNLTKKSDSKSENDKKTSALPSRKEDAKDKIETPSIKTDRKTTLRIGKVAVLEGKSDIDKTGVELVQRVSQNET</sequence>
<dbReference type="AlphaFoldDB" id="A0AA36HHB2"/>
<organism evidence="2 3">
    <name type="scientific">Cylicocyclus nassatus</name>
    <name type="common">Nematode worm</name>
    <dbReference type="NCBI Taxonomy" id="53992"/>
    <lineage>
        <taxon>Eukaryota</taxon>
        <taxon>Metazoa</taxon>
        <taxon>Ecdysozoa</taxon>
        <taxon>Nematoda</taxon>
        <taxon>Chromadorea</taxon>
        <taxon>Rhabditida</taxon>
        <taxon>Rhabditina</taxon>
        <taxon>Rhabditomorpha</taxon>
        <taxon>Strongyloidea</taxon>
        <taxon>Strongylidae</taxon>
        <taxon>Cylicocyclus</taxon>
    </lineage>
</organism>
<feature type="compositionally biased region" description="Basic and acidic residues" evidence="1">
    <location>
        <begin position="196"/>
        <end position="207"/>
    </location>
</feature>
<dbReference type="Proteomes" id="UP001176961">
    <property type="component" value="Unassembled WGS sequence"/>
</dbReference>
<comment type="caution">
    <text evidence="2">The sequence shown here is derived from an EMBL/GenBank/DDBJ whole genome shotgun (WGS) entry which is preliminary data.</text>
</comment>
<reference evidence="2" key="1">
    <citation type="submission" date="2023-07" db="EMBL/GenBank/DDBJ databases">
        <authorList>
            <consortium name="CYATHOMIX"/>
        </authorList>
    </citation>
    <scope>NUCLEOTIDE SEQUENCE</scope>
    <source>
        <strain evidence="2">N/A</strain>
    </source>
</reference>
<keyword evidence="3" id="KW-1185">Reference proteome</keyword>
<feature type="compositionally biased region" description="Basic and acidic residues" evidence="1">
    <location>
        <begin position="344"/>
        <end position="378"/>
    </location>
</feature>
<dbReference type="EMBL" id="CATQJL010000326">
    <property type="protein sequence ID" value="CAJ0610064.1"/>
    <property type="molecule type" value="Genomic_DNA"/>
</dbReference>
<feature type="compositionally biased region" description="Basic and acidic residues" evidence="1">
    <location>
        <begin position="713"/>
        <end position="723"/>
    </location>
</feature>
<feature type="compositionally biased region" description="Basic and acidic residues" evidence="1">
    <location>
        <begin position="740"/>
        <end position="755"/>
    </location>
</feature>
<feature type="compositionally biased region" description="Polar residues" evidence="1">
    <location>
        <begin position="651"/>
        <end position="678"/>
    </location>
</feature>
<feature type="compositionally biased region" description="Basic and acidic residues" evidence="1">
    <location>
        <begin position="242"/>
        <end position="252"/>
    </location>
</feature>
<feature type="compositionally biased region" description="Basic and acidic residues" evidence="1">
    <location>
        <begin position="215"/>
        <end position="230"/>
    </location>
</feature>
<feature type="compositionally biased region" description="Low complexity" evidence="1">
    <location>
        <begin position="976"/>
        <end position="987"/>
    </location>
</feature>
<feature type="compositionally biased region" description="Polar residues" evidence="1">
    <location>
        <begin position="1060"/>
        <end position="1076"/>
    </location>
</feature>
<evidence type="ECO:0000313" key="3">
    <source>
        <dbReference type="Proteomes" id="UP001176961"/>
    </source>
</evidence>
<evidence type="ECO:0000256" key="1">
    <source>
        <dbReference type="SAM" id="MobiDB-lite"/>
    </source>
</evidence>
<feature type="compositionally biased region" description="Basic and acidic residues" evidence="1">
    <location>
        <begin position="988"/>
        <end position="1005"/>
    </location>
</feature>
<feature type="region of interest" description="Disordered" evidence="1">
    <location>
        <begin position="268"/>
        <end position="427"/>
    </location>
</feature>
<feature type="region of interest" description="Disordered" evidence="1">
    <location>
        <begin position="962"/>
        <end position="1114"/>
    </location>
</feature>
<feature type="compositionally biased region" description="Polar residues" evidence="1">
    <location>
        <begin position="727"/>
        <end position="739"/>
    </location>
</feature>
<feature type="region of interest" description="Disordered" evidence="1">
    <location>
        <begin position="161"/>
        <end position="252"/>
    </location>
</feature>
<gene>
    <name evidence="2" type="ORF">CYNAS_LOCUS22047</name>
</gene>
<feature type="compositionally biased region" description="Basic residues" evidence="1">
    <location>
        <begin position="1018"/>
        <end position="1031"/>
    </location>
</feature>
<accession>A0AA36HHB2</accession>
<feature type="compositionally biased region" description="Polar residues" evidence="1">
    <location>
        <begin position="836"/>
        <end position="860"/>
    </location>
</feature>
<feature type="compositionally biased region" description="Low complexity" evidence="1">
    <location>
        <begin position="698"/>
        <end position="711"/>
    </location>
</feature>
<protein>
    <submittedName>
        <fullName evidence="2">Uncharacterized protein</fullName>
    </submittedName>
</protein>
<feature type="compositionally biased region" description="Basic and acidic residues" evidence="1">
    <location>
        <begin position="466"/>
        <end position="489"/>
    </location>
</feature>
<feature type="compositionally biased region" description="Basic and acidic residues" evidence="1">
    <location>
        <begin position="386"/>
        <end position="395"/>
    </location>
</feature>
<feature type="compositionally biased region" description="Polar residues" evidence="1">
    <location>
        <begin position="809"/>
        <end position="822"/>
    </location>
</feature>